<dbReference type="EMBL" id="CADCUI010000015">
    <property type="protein sequence ID" value="CAA9338436.1"/>
    <property type="molecule type" value="Genomic_DNA"/>
</dbReference>
<keyword evidence="2" id="KW-1133">Transmembrane helix</keyword>
<evidence type="ECO:0000256" key="1">
    <source>
        <dbReference type="SAM" id="MobiDB-lite"/>
    </source>
</evidence>
<evidence type="ECO:0000313" key="4">
    <source>
        <dbReference type="EMBL" id="CAA9338436.1"/>
    </source>
</evidence>
<dbReference type="AlphaFoldDB" id="A0A6J4LP48"/>
<keyword evidence="2" id="KW-0812">Transmembrane</keyword>
<organism evidence="4">
    <name type="scientific">uncultured Nocardioidaceae bacterium</name>
    <dbReference type="NCBI Taxonomy" id="253824"/>
    <lineage>
        <taxon>Bacteria</taxon>
        <taxon>Bacillati</taxon>
        <taxon>Actinomycetota</taxon>
        <taxon>Actinomycetes</taxon>
        <taxon>Propionibacteriales</taxon>
        <taxon>Nocardioidaceae</taxon>
        <taxon>environmental samples</taxon>
    </lineage>
</organism>
<protein>
    <submittedName>
        <fullName evidence="4">Group B streptococcal surface immunogenic protein</fullName>
    </submittedName>
</protein>
<feature type="compositionally biased region" description="Low complexity" evidence="1">
    <location>
        <begin position="193"/>
        <end position="203"/>
    </location>
</feature>
<feature type="region of interest" description="Disordered" evidence="1">
    <location>
        <begin position="163"/>
        <end position="211"/>
    </location>
</feature>
<sequence length="319" mass="34090">MAAARHRAEPKHRVRRRLRAIAAPAALVSGIAGVVATAAMTTGAGEAPASQPLDVGTRVGAVAQVDLEHLTEGRDRAVSRSASRLAVETPAVLRPRPTDRKFATAPLNVWTQPREQGERVNRVAFGTRLGVTGQTVGSWAEVLMPAEKGEPRVRWVNADLLADRKPEPEPEPEPEPDEDVSSTDGSTDDGSTDDGSTTTGLSSAPCADGSSIESGITSSAVRVYRAVCAAFPDLSSYGGYDPHGEHIDGRAIDFMVTDSSLGQAVADYLLAHAGELQLRDIIWSQHIWTPDQASAGWRYMEDRGSPTANHYDHVHVAVY</sequence>
<feature type="domain" description="ARB-07466-like C-terminal" evidence="3">
    <location>
        <begin position="214"/>
        <end position="311"/>
    </location>
</feature>
<evidence type="ECO:0000256" key="2">
    <source>
        <dbReference type="SAM" id="Phobius"/>
    </source>
</evidence>
<evidence type="ECO:0000259" key="3">
    <source>
        <dbReference type="Pfam" id="PF26571"/>
    </source>
</evidence>
<dbReference type="Pfam" id="PF26571">
    <property type="entry name" value="VldE"/>
    <property type="match status" value="1"/>
</dbReference>
<feature type="compositionally biased region" description="Acidic residues" evidence="1">
    <location>
        <begin position="169"/>
        <end position="192"/>
    </location>
</feature>
<feature type="transmembrane region" description="Helical" evidence="2">
    <location>
        <begin position="21"/>
        <end position="40"/>
    </location>
</feature>
<accession>A0A6J4LP48</accession>
<name>A0A6J4LP48_9ACTN</name>
<reference evidence="4" key="1">
    <citation type="submission" date="2020-02" db="EMBL/GenBank/DDBJ databases">
        <authorList>
            <person name="Meier V. D."/>
        </authorList>
    </citation>
    <scope>NUCLEOTIDE SEQUENCE</scope>
    <source>
        <strain evidence="4">AVDCRST_MAG34</strain>
    </source>
</reference>
<gene>
    <name evidence="4" type="ORF">AVDCRST_MAG34-655</name>
</gene>
<proteinExistence type="predicted"/>
<keyword evidence="2" id="KW-0472">Membrane</keyword>
<dbReference type="InterPro" id="IPR058593">
    <property type="entry name" value="ARB_07466-like_C"/>
</dbReference>